<dbReference type="Gene3D" id="1.10.287.130">
    <property type="match status" value="1"/>
</dbReference>
<accession>A0ABP7JJN5</accession>
<gene>
    <name evidence="14" type="ORF">GCM10022226_82720</name>
</gene>
<dbReference type="Proteomes" id="UP001500888">
    <property type="component" value="Unassembled WGS sequence"/>
</dbReference>
<keyword evidence="9" id="KW-0902">Two-component regulatory system</keyword>
<dbReference type="RefSeq" id="WP_344953712.1">
    <property type="nucleotide sequence ID" value="NZ_BAAAZR010000063.1"/>
</dbReference>
<keyword evidence="6 11" id="KW-0812">Transmembrane</keyword>
<comment type="caution">
    <text evidence="14">The sequence shown here is derived from an EMBL/GenBank/DDBJ whole genome shotgun (WGS) entry which is preliminary data.</text>
</comment>
<dbReference type="InterPro" id="IPR004358">
    <property type="entry name" value="Sig_transdc_His_kin-like_C"/>
</dbReference>
<evidence type="ECO:0000259" key="12">
    <source>
        <dbReference type="PROSITE" id="PS50109"/>
    </source>
</evidence>
<evidence type="ECO:0000313" key="14">
    <source>
        <dbReference type="EMBL" id="GAA3846576.1"/>
    </source>
</evidence>
<evidence type="ECO:0000256" key="7">
    <source>
        <dbReference type="ARBA" id="ARBA00022777"/>
    </source>
</evidence>
<dbReference type="Gene3D" id="6.10.340.10">
    <property type="match status" value="1"/>
</dbReference>
<dbReference type="CDD" id="cd00075">
    <property type="entry name" value="HATPase"/>
    <property type="match status" value="1"/>
</dbReference>
<comment type="catalytic activity">
    <reaction evidence="1">
        <text>ATP + protein L-histidine = ADP + protein N-phospho-L-histidine.</text>
        <dbReference type="EC" id="2.7.13.3"/>
    </reaction>
</comment>
<evidence type="ECO:0000256" key="3">
    <source>
        <dbReference type="ARBA" id="ARBA00012438"/>
    </source>
</evidence>
<comment type="subcellular location">
    <subcellularLocation>
        <location evidence="2">Cell membrane</location>
    </subcellularLocation>
</comment>
<dbReference type="SUPFAM" id="SSF158472">
    <property type="entry name" value="HAMP domain-like"/>
    <property type="match status" value="1"/>
</dbReference>
<evidence type="ECO:0000256" key="8">
    <source>
        <dbReference type="ARBA" id="ARBA00022989"/>
    </source>
</evidence>
<dbReference type="PROSITE" id="PS50109">
    <property type="entry name" value="HIS_KIN"/>
    <property type="match status" value="1"/>
</dbReference>
<dbReference type="SUPFAM" id="SSF47384">
    <property type="entry name" value="Homodimeric domain of signal transducing histidine kinase"/>
    <property type="match status" value="1"/>
</dbReference>
<evidence type="ECO:0000259" key="13">
    <source>
        <dbReference type="PROSITE" id="PS50885"/>
    </source>
</evidence>
<dbReference type="PRINTS" id="PR00344">
    <property type="entry name" value="BCTRLSENSOR"/>
</dbReference>
<dbReference type="InterPro" id="IPR003660">
    <property type="entry name" value="HAMP_dom"/>
</dbReference>
<dbReference type="SUPFAM" id="SSF55874">
    <property type="entry name" value="ATPase domain of HSP90 chaperone/DNA topoisomerase II/histidine kinase"/>
    <property type="match status" value="1"/>
</dbReference>
<dbReference type="PANTHER" id="PTHR45436:SF5">
    <property type="entry name" value="SENSOR HISTIDINE KINASE TRCS"/>
    <property type="match status" value="1"/>
</dbReference>
<evidence type="ECO:0000256" key="10">
    <source>
        <dbReference type="ARBA" id="ARBA00023136"/>
    </source>
</evidence>
<dbReference type="Pfam" id="PF02518">
    <property type="entry name" value="HATPase_c"/>
    <property type="match status" value="1"/>
</dbReference>
<keyword evidence="8 11" id="KW-1133">Transmembrane helix</keyword>
<evidence type="ECO:0000256" key="2">
    <source>
        <dbReference type="ARBA" id="ARBA00004236"/>
    </source>
</evidence>
<sequence>MVAHQSVADTEWLEARQEATLVAAADRLGRLPEPIQSEVPGMNLIQIVAPDRHVIASSADARGLPPLSDSWPEPADPQEDVETCAQHLVGCVRLSALRITGAADSPVVYAGRHAPAESATGPINTIFAIQGIVLIILAVGMTWKITGRTLRPVEAISAELASINDNDLSTRVPEPPGDDEIARLARTINGTLERLERAKAGMEQALTQQRQFAADASHELRTPVAGLRAQLEEAQLHPDETNLRQLLAHSLRDVDRLQSIITDLLLLERVRAGAPKPPVKVDLAAIVRTEVARRPDPSKVQLRLTPGVDVEAVHTQIGRVITNLLDNAERHARCSVSVEVHKTDHNAELVVEDDGEGIAAADRERIFERFTRLDAARSRDRGGTGLGLAIARDIVRAHGGTITVGTSPSGGARFVVSLPLLETRRSPALPLQNSV</sequence>
<name>A0ABP7JJN5_9ACTN</name>
<keyword evidence="10 11" id="KW-0472">Membrane</keyword>
<organism evidence="14 15">
    <name type="scientific">Sphaerisporangium flaviroseum</name>
    <dbReference type="NCBI Taxonomy" id="509199"/>
    <lineage>
        <taxon>Bacteria</taxon>
        <taxon>Bacillati</taxon>
        <taxon>Actinomycetota</taxon>
        <taxon>Actinomycetes</taxon>
        <taxon>Streptosporangiales</taxon>
        <taxon>Streptosporangiaceae</taxon>
        <taxon>Sphaerisporangium</taxon>
    </lineage>
</organism>
<feature type="domain" description="HAMP" evidence="13">
    <location>
        <begin position="147"/>
        <end position="200"/>
    </location>
</feature>
<reference evidence="15" key="1">
    <citation type="journal article" date="2019" name="Int. J. Syst. Evol. Microbiol.">
        <title>The Global Catalogue of Microorganisms (GCM) 10K type strain sequencing project: providing services to taxonomists for standard genome sequencing and annotation.</title>
        <authorList>
            <consortium name="The Broad Institute Genomics Platform"/>
            <consortium name="The Broad Institute Genome Sequencing Center for Infectious Disease"/>
            <person name="Wu L."/>
            <person name="Ma J."/>
        </authorList>
    </citation>
    <scope>NUCLEOTIDE SEQUENCE [LARGE SCALE GENOMIC DNA]</scope>
    <source>
        <strain evidence="15">JCM 16908</strain>
    </source>
</reference>
<keyword evidence="4" id="KW-0597">Phosphoprotein</keyword>
<dbReference type="PANTHER" id="PTHR45436">
    <property type="entry name" value="SENSOR HISTIDINE KINASE YKOH"/>
    <property type="match status" value="1"/>
</dbReference>
<evidence type="ECO:0000256" key="5">
    <source>
        <dbReference type="ARBA" id="ARBA00022679"/>
    </source>
</evidence>
<dbReference type="SMART" id="SM00304">
    <property type="entry name" value="HAMP"/>
    <property type="match status" value="1"/>
</dbReference>
<evidence type="ECO:0000256" key="11">
    <source>
        <dbReference type="SAM" id="Phobius"/>
    </source>
</evidence>
<dbReference type="InterPro" id="IPR036097">
    <property type="entry name" value="HisK_dim/P_sf"/>
</dbReference>
<evidence type="ECO:0000313" key="15">
    <source>
        <dbReference type="Proteomes" id="UP001500888"/>
    </source>
</evidence>
<keyword evidence="15" id="KW-1185">Reference proteome</keyword>
<dbReference type="PROSITE" id="PS50885">
    <property type="entry name" value="HAMP"/>
    <property type="match status" value="1"/>
</dbReference>
<dbReference type="InterPro" id="IPR003661">
    <property type="entry name" value="HisK_dim/P_dom"/>
</dbReference>
<dbReference type="Pfam" id="PF00512">
    <property type="entry name" value="HisKA"/>
    <property type="match status" value="1"/>
</dbReference>
<dbReference type="InterPro" id="IPR003594">
    <property type="entry name" value="HATPase_dom"/>
</dbReference>
<dbReference type="InterPro" id="IPR005467">
    <property type="entry name" value="His_kinase_dom"/>
</dbReference>
<proteinExistence type="predicted"/>
<evidence type="ECO:0000256" key="4">
    <source>
        <dbReference type="ARBA" id="ARBA00022553"/>
    </source>
</evidence>
<dbReference type="InterPro" id="IPR036890">
    <property type="entry name" value="HATPase_C_sf"/>
</dbReference>
<feature type="transmembrane region" description="Helical" evidence="11">
    <location>
        <begin position="125"/>
        <end position="143"/>
    </location>
</feature>
<dbReference type="Pfam" id="PF00672">
    <property type="entry name" value="HAMP"/>
    <property type="match status" value="1"/>
</dbReference>
<dbReference type="EMBL" id="BAAAZR010000063">
    <property type="protein sequence ID" value="GAA3846576.1"/>
    <property type="molecule type" value="Genomic_DNA"/>
</dbReference>
<dbReference type="EC" id="2.7.13.3" evidence="3"/>
<evidence type="ECO:0000256" key="9">
    <source>
        <dbReference type="ARBA" id="ARBA00023012"/>
    </source>
</evidence>
<dbReference type="SMART" id="SM00387">
    <property type="entry name" value="HATPase_c"/>
    <property type="match status" value="1"/>
</dbReference>
<keyword evidence="7" id="KW-0418">Kinase</keyword>
<dbReference type="InterPro" id="IPR050428">
    <property type="entry name" value="TCS_sensor_his_kinase"/>
</dbReference>
<dbReference type="Gene3D" id="3.30.565.10">
    <property type="entry name" value="Histidine kinase-like ATPase, C-terminal domain"/>
    <property type="match status" value="1"/>
</dbReference>
<dbReference type="SMART" id="SM00388">
    <property type="entry name" value="HisKA"/>
    <property type="match status" value="1"/>
</dbReference>
<protein>
    <recommendedName>
        <fullName evidence="3">histidine kinase</fullName>
        <ecNumber evidence="3">2.7.13.3</ecNumber>
    </recommendedName>
</protein>
<evidence type="ECO:0000256" key="1">
    <source>
        <dbReference type="ARBA" id="ARBA00000085"/>
    </source>
</evidence>
<keyword evidence="5" id="KW-0808">Transferase</keyword>
<evidence type="ECO:0000256" key="6">
    <source>
        <dbReference type="ARBA" id="ARBA00022692"/>
    </source>
</evidence>
<dbReference type="CDD" id="cd00082">
    <property type="entry name" value="HisKA"/>
    <property type="match status" value="1"/>
</dbReference>
<dbReference type="CDD" id="cd06225">
    <property type="entry name" value="HAMP"/>
    <property type="match status" value="1"/>
</dbReference>
<feature type="domain" description="Histidine kinase" evidence="12">
    <location>
        <begin position="215"/>
        <end position="422"/>
    </location>
</feature>